<gene>
    <name evidence="2" type="ORF">MUN80_02115</name>
</gene>
<evidence type="ECO:0000259" key="1">
    <source>
        <dbReference type="Pfam" id="PF12697"/>
    </source>
</evidence>
<dbReference type="Gene3D" id="3.40.50.1820">
    <property type="entry name" value="alpha/beta hydrolase"/>
    <property type="match status" value="1"/>
</dbReference>
<dbReference type="GO" id="GO:0016787">
    <property type="term" value="F:hydrolase activity"/>
    <property type="evidence" value="ECO:0007669"/>
    <property type="project" value="UniProtKB-KW"/>
</dbReference>
<dbReference type="EMBL" id="CP095049">
    <property type="protein sequence ID" value="UOQ53564.1"/>
    <property type="molecule type" value="Genomic_DNA"/>
</dbReference>
<dbReference type="PANTHER" id="PTHR43689:SF8">
    <property type="entry name" value="ALPHA_BETA-HYDROLASES SUPERFAMILY PROTEIN"/>
    <property type="match status" value="1"/>
</dbReference>
<dbReference type="Pfam" id="PF12697">
    <property type="entry name" value="Abhydrolase_6"/>
    <property type="match status" value="1"/>
</dbReference>
<organism evidence="2 3">
    <name type="scientific">Hymenobacter cellulosivorans</name>
    <dbReference type="NCBI Taxonomy" id="2932249"/>
    <lineage>
        <taxon>Bacteria</taxon>
        <taxon>Pseudomonadati</taxon>
        <taxon>Bacteroidota</taxon>
        <taxon>Cytophagia</taxon>
        <taxon>Cytophagales</taxon>
        <taxon>Hymenobacteraceae</taxon>
        <taxon>Hymenobacter</taxon>
    </lineage>
</organism>
<dbReference type="SUPFAM" id="SSF53474">
    <property type="entry name" value="alpha/beta-Hydrolases"/>
    <property type="match status" value="1"/>
</dbReference>
<keyword evidence="2" id="KW-0378">Hydrolase</keyword>
<dbReference type="Proteomes" id="UP000831785">
    <property type="component" value="Chromosome"/>
</dbReference>
<reference evidence="2 3" key="1">
    <citation type="submission" date="2022-04" db="EMBL/GenBank/DDBJ databases">
        <title>Hymenobacter sp. isolated from the air.</title>
        <authorList>
            <person name="Won M."/>
            <person name="Lee C.-M."/>
            <person name="Woen H.-Y."/>
            <person name="Kwon S.-W."/>
        </authorList>
    </citation>
    <scope>NUCLEOTIDE SEQUENCE [LARGE SCALE GENOMIC DNA]</scope>
    <source>
        <strain evidence="3">5116 S-27</strain>
    </source>
</reference>
<evidence type="ECO:0000313" key="3">
    <source>
        <dbReference type="Proteomes" id="UP000831785"/>
    </source>
</evidence>
<dbReference type="PANTHER" id="PTHR43689">
    <property type="entry name" value="HYDROLASE"/>
    <property type="match status" value="1"/>
</dbReference>
<feature type="domain" description="AB hydrolase-1" evidence="1">
    <location>
        <begin position="41"/>
        <end position="259"/>
    </location>
</feature>
<name>A0ABY4FC91_9BACT</name>
<evidence type="ECO:0000313" key="2">
    <source>
        <dbReference type="EMBL" id="UOQ53564.1"/>
    </source>
</evidence>
<dbReference type="RefSeq" id="WP_244719001.1">
    <property type="nucleotide sequence ID" value="NZ_CP095049.1"/>
</dbReference>
<protein>
    <submittedName>
        <fullName evidence="2">Alpha/beta hydrolase</fullName>
    </submittedName>
</protein>
<dbReference type="InterPro" id="IPR000073">
    <property type="entry name" value="AB_hydrolase_1"/>
</dbReference>
<proteinExistence type="predicted"/>
<dbReference type="InterPro" id="IPR029058">
    <property type="entry name" value="AB_hydrolase_fold"/>
</dbReference>
<sequence length="278" mass="29668">MPTSAPSPTPVQREDFSLPFDGYELQVRRLTPPGAPAQPQLVLLHDSLGCITLWRDFPELLAQATGLTVLAYDRRGYGQSAPFGPEPRTKRYLEEEAANVNRVLAACGIARAVLLGHSDGGTLALLAAALEPARTAAIITIGAHVFVEDVTLAGIRAAQEQYRTTDLPARLARYHGPKTEAVFRAWADTWLQPEFRSWNVESYLPRVTCPVLVLQGTEDEYGTAAQVTAIASGVAGTATAHLLPGLGHSPQRQAPAAVVTLAAEFVAAGLGNSSRLGR</sequence>
<accession>A0ABY4FC91</accession>
<keyword evidence="3" id="KW-1185">Reference proteome</keyword>